<gene>
    <name evidence="5" type="ORF">J2X09_003635</name>
</gene>
<evidence type="ECO:0000256" key="2">
    <source>
        <dbReference type="ARBA" id="ARBA00023125"/>
    </source>
</evidence>
<keyword evidence="1" id="KW-0805">Transcription regulation</keyword>
<evidence type="ECO:0000256" key="3">
    <source>
        <dbReference type="ARBA" id="ARBA00023163"/>
    </source>
</evidence>
<dbReference type="PANTHER" id="PTHR47894">
    <property type="entry name" value="HTH-TYPE TRANSCRIPTIONAL REGULATOR GADX"/>
    <property type="match status" value="1"/>
</dbReference>
<evidence type="ECO:0000313" key="5">
    <source>
        <dbReference type="EMBL" id="MDR7095882.1"/>
    </source>
</evidence>
<organism evidence="5 6">
    <name type="scientific">Hydrogenophaga laconesensis</name>
    <dbReference type="NCBI Taxonomy" id="1805971"/>
    <lineage>
        <taxon>Bacteria</taxon>
        <taxon>Pseudomonadati</taxon>
        <taxon>Pseudomonadota</taxon>
        <taxon>Betaproteobacteria</taxon>
        <taxon>Burkholderiales</taxon>
        <taxon>Comamonadaceae</taxon>
        <taxon>Hydrogenophaga</taxon>
    </lineage>
</organism>
<dbReference type="SUPFAM" id="SSF46689">
    <property type="entry name" value="Homeodomain-like"/>
    <property type="match status" value="1"/>
</dbReference>
<feature type="domain" description="HTH araC/xylS-type" evidence="4">
    <location>
        <begin position="202"/>
        <end position="299"/>
    </location>
</feature>
<accession>A0ABU1VEI1</accession>
<sequence>MNDFASEAMLRLMRAGLQRQGLVPDGPPPVPHAHVALADKRTWLERLWRDHGPGVIVRLGEALQDLEDEPLGIALSLARDPLDLLQRWQRLERFVHARHRTRVTHSARGLLRIQHVSRDPRQPPAPAEDVLVFGFLAALFERAGAPALRARPVGHAAWCRVRGNWQTPAWPDDLSHWEFRWTAQPDRSRHADRRIEADHWIAQLQQRLVTDPGRGWTVELLASEMAASPRTLQRRLARQGQSFTRLLSGARLSSAARLLASSSMATAEVGYVCGFADQAHFTRQFKQHTAMTPGLYRHEFAMQDGA</sequence>
<keyword evidence="3" id="KW-0804">Transcription</keyword>
<dbReference type="PROSITE" id="PS01124">
    <property type="entry name" value="HTH_ARAC_FAMILY_2"/>
    <property type="match status" value="1"/>
</dbReference>
<dbReference type="RefSeq" id="WP_204734570.1">
    <property type="nucleotide sequence ID" value="NZ_JAVDWE010000011.1"/>
</dbReference>
<name>A0ABU1VEI1_9BURK</name>
<evidence type="ECO:0000313" key="6">
    <source>
        <dbReference type="Proteomes" id="UP001265550"/>
    </source>
</evidence>
<dbReference type="InterPro" id="IPR009057">
    <property type="entry name" value="Homeodomain-like_sf"/>
</dbReference>
<evidence type="ECO:0000259" key="4">
    <source>
        <dbReference type="PROSITE" id="PS01124"/>
    </source>
</evidence>
<dbReference type="PANTHER" id="PTHR47894:SF4">
    <property type="entry name" value="HTH-TYPE TRANSCRIPTIONAL REGULATOR GADX"/>
    <property type="match status" value="1"/>
</dbReference>
<dbReference type="SMART" id="SM00342">
    <property type="entry name" value="HTH_ARAC"/>
    <property type="match status" value="1"/>
</dbReference>
<proteinExistence type="predicted"/>
<reference evidence="5 6" key="1">
    <citation type="submission" date="2023-07" db="EMBL/GenBank/DDBJ databases">
        <title>Sorghum-associated microbial communities from plants grown in Nebraska, USA.</title>
        <authorList>
            <person name="Schachtman D."/>
        </authorList>
    </citation>
    <scope>NUCLEOTIDE SEQUENCE [LARGE SCALE GENOMIC DNA]</scope>
    <source>
        <strain evidence="5 6">BE240</strain>
    </source>
</reference>
<evidence type="ECO:0000256" key="1">
    <source>
        <dbReference type="ARBA" id="ARBA00023015"/>
    </source>
</evidence>
<protein>
    <submittedName>
        <fullName evidence="5">AraC-like DNA-binding protein</fullName>
    </submittedName>
</protein>
<keyword evidence="6" id="KW-1185">Reference proteome</keyword>
<dbReference type="Gene3D" id="1.10.10.60">
    <property type="entry name" value="Homeodomain-like"/>
    <property type="match status" value="1"/>
</dbReference>
<dbReference type="Proteomes" id="UP001265550">
    <property type="component" value="Unassembled WGS sequence"/>
</dbReference>
<keyword evidence="2" id="KW-0238">DNA-binding</keyword>
<dbReference type="Pfam" id="PF12833">
    <property type="entry name" value="HTH_18"/>
    <property type="match status" value="1"/>
</dbReference>
<dbReference type="EMBL" id="JAVDWE010000011">
    <property type="protein sequence ID" value="MDR7095882.1"/>
    <property type="molecule type" value="Genomic_DNA"/>
</dbReference>
<dbReference type="InterPro" id="IPR018060">
    <property type="entry name" value="HTH_AraC"/>
</dbReference>
<comment type="caution">
    <text evidence="5">The sequence shown here is derived from an EMBL/GenBank/DDBJ whole genome shotgun (WGS) entry which is preliminary data.</text>
</comment>